<feature type="region of interest" description="Disordered" evidence="1">
    <location>
        <begin position="797"/>
        <end position="817"/>
    </location>
</feature>
<proteinExistence type="predicted"/>
<feature type="region of interest" description="Disordered" evidence="1">
    <location>
        <begin position="2405"/>
        <end position="2428"/>
    </location>
</feature>
<feature type="region of interest" description="Disordered" evidence="1">
    <location>
        <begin position="3629"/>
        <end position="3655"/>
    </location>
</feature>
<feature type="compositionally biased region" description="Polar residues" evidence="1">
    <location>
        <begin position="2410"/>
        <end position="2428"/>
    </location>
</feature>
<feature type="compositionally biased region" description="Basic and acidic residues" evidence="1">
    <location>
        <begin position="76"/>
        <end position="93"/>
    </location>
</feature>
<feature type="region of interest" description="Disordered" evidence="1">
    <location>
        <begin position="2251"/>
        <end position="2292"/>
    </location>
</feature>
<dbReference type="Proteomes" id="UP000735302">
    <property type="component" value="Unassembled WGS sequence"/>
</dbReference>
<reference evidence="2 3" key="1">
    <citation type="journal article" date="2021" name="Elife">
        <title>Chloroplast acquisition without the gene transfer in kleptoplastic sea slugs, Plakobranchus ocellatus.</title>
        <authorList>
            <person name="Maeda T."/>
            <person name="Takahashi S."/>
            <person name="Yoshida T."/>
            <person name="Shimamura S."/>
            <person name="Takaki Y."/>
            <person name="Nagai Y."/>
            <person name="Toyoda A."/>
            <person name="Suzuki Y."/>
            <person name="Arimoto A."/>
            <person name="Ishii H."/>
            <person name="Satoh N."/>
            <person name="Nishiyama T."/>
            <person name="Hasebe M."/>
            <person name="Maruyama T."/>
            <person name="Minagawa J."/>
            <person name="Obokata J."/>
            <person name="Shigenobu S."/>
        </authorList>
    </citation>
    <scope>NUCLEOTIDE SEQUENCE [LARGE SCALE GENOMIC DNA]</scope>
</reference>
<name>A0AAV3YIB7_9GAST</name>
<dbReference type="Gene3D" id="3.30.450.40">
    <property type="match status" value="1"/>
</dbReference>
<accession>A0AAV3YIB7</accession>
<feature type="non-terminal residue" evidence="2">
    <location>
        <position position="4096"/>
    </location>
</feature>
<feature type="region of interest" description="Disordered" evidence="1">
    <location>
        <begin position="71"/>
        <end position="93"/>
    </location>
</feature>
<feature type="region of interest" description="Disordered" evidence="1">
    <location>
        <begin position="1569"/>
        <end position="1593"/>
    </location>
</feature>
<feature type="region of interest" description="Disordered" evidence="1">
    <location>
        <begin position="174"/>
        <end position="199"/>
    </location>
</feature>
<feature type="region of interest" description="Disordered" evidence="1">
    <location>
        <begin position="553"/>
        <end position="573"/>
    </location>
</feature>
<keyword evidence="3" id="KW-1185">Reference proteome</keyword>
<feature type="compositionally biased region" description="Basic and acidic residues" evidence="1">
    <location>
        <begin position="3629"/>
        <end position="3639"/>
    </location>
</feature>
<feature type="compositionally biased region" description="Low complexity" evidence="1">
    <location>
        <begin position="557"/>
        <end position="567"/>
    </location>
</feature>
<feature type="region of interest" description="Disordered" evidence="1">
    <location>
        <begin position="2154"/>
        <end position="2194"/>
    </location>
</feature>
<dbReference type="EMBL" id="BLXT01000976">
    <property type="protein sequence ID" value="GFN82269.1"/>
    <property type="molecule type" value="Genomic_DNA"/>
</dbReference>
<dbReference type="PANTHER" id="PTHR36495">
    <property type="match status" value="1"/>
</dbReference>
<evidence type="ECO:0000313" key="3">
    <source>
        <dbReference type="Proteomes" id="UP000735302"/>
    </source>
</evidence>
<organism evidence="2 3">
    <name type="scientific">Plakobranchus ocellatus</name>
    <dbReference type="NCBI Taxonomy" id="259542"/>
    <lineage>
        <taxon>Eukaryota</taxon>
        <taxon>Metazoa</taxon>
        <taxon>Spiralia</taxon>
        <taxon>Lophotrochozoa</taxon>
        <taxon>Mollusca</taxon>
        <taxon>Gastropoda</taxon>
        <taxon>Heterobranchia</taxon>
        <taxon>Euthyneura</taxon>
        <taxon>Panpulmonata</taxon>
        <taxon>Sacoglossa</taxon>
        <taxon>Placobranchoidea</taxon>
        <taxon>Plakobranchidae</taxon>
        <taxon>Plakobranchus</taxon>
    </lineage>
</organism>
<feature type="compositionally biased region" description="Polar residues" evidence="1">
    <location>
        <begin position="2278"/>
        <end position="2287"/>
    </location>
</feature>
<gene>
    <name evidence="2" type="ORF">PoB_000877500</name>
</gene>
<evidence type="ECO:0000313" key="2">
    <source>
        <dbReference type="EMBL" id="GFN82269.1"/>
    </source>
</evidence>
<feature type="compositionally biased region" description="Basic and acidic residues" evidence="1">
    <location>
        <begin position="3731"/>
        <end position="3743"/>
    </location>
</feature>
<feature type="compositionally biased region" description="Polar residues" evidence="1">
    <location>
        <begin position="3640"/>
        <end position="3655"/>
    </location>
</feature>
<dbReference type="PANTHER" id="PTHR36495:SF2">
    <property type="match status" value="1"/>
</dbReference>
<feature type="compositionally biased region" description="Basic and acidic residues" evidence="1">
    <location>
        <begin position="3497"/>
        <end position="3510"/>
    </location>
</feature>
<feature type="compositionally biased region" description="Polar residues" evidence="1">
    <location>
        <begin position="1569"/>
        <end position="1580"/>
    </location>
</feature>
<feature type="region of interest" description="Disordered" evidence="1">
    <location>
        <begin position="3193"/>
        <end position="3215"/>
    </location>
</feature>
<feature type="region of interest" description="Disordered" evidence="1">
    <location>
        <begin position="595"/>
        <end position="621"/>
    </location>
</feature>
<feature type="compositionally biased region" description="Basic and acidic residues" evidence="1">
    <location>
        <begin position="1582"/>
        <end position="1593"/>
    </location>
</feature>
<feature type="region of interest" description="Disordered" evidence="1">
    <location>
        <begin position="2027"/>
        <end position="2050"/>
    </location>
</feature>
<feature type="region of interest" description="Disordered" evidence="1">
    <location>
        <begin position="3107"/>
        <end position="3127"/>
    </location>
</feature>
<protein>
    <submittedName>
        <fullName evidence="2">cGMP-dependent 3',5'-cyclic phosphodiesterase</fullName>
    </submittedName>
</protein>
<feature type="compositionally biased region" description="Polar residues" evidence="1">
    <location>
        <begin position="3908"/>
        <end position="3924"/>
    </location>
</feature>
<evidence type="ECO:0000256" key="1">
    <source>
        <dbReference type="SAM" id="MobiDB-lite"/>
    </source>
</evidence>
<feature type="region of interest" description="Disordered" evidence="1">
    <location>
        <begin position="231"/>
        <end position="252"/>
    </location>
</feature>
<feature type="region of interest" description="Disordered" evidence="1">
    <location>
        <begin position="1"/>
        <end position="51"/>
    </location>
</feature>
<dbReference type="InterPro" id="IPR029016">
    <property type="entry name" value="GAF-like_dom_sf"/>
</dbReference>
<dbReference type="SUPFAM" id="SSF55781">
    <property type="entry name" value="GAF domain-like"/>
    <property type="match status" value="1"/>
</dbReference>
<feature type="compositionally biased region" description="Polar residues" evidence="1">
    <location>
        <begin position="3204"/>
        <end position="3215"/>
    </location>
</feature>
<feature type="region of interest" description="Disordered" evidence="1">
    <location>
        <begin position="656"/>
        <end position="687"/>
    </location>
</feature>
<feature type="region of interest" description="Disordered" evidence="1">
    <location>
        <begin position="3725"/>
        <end position="3746"/>
    </location>
</feature>
<feature type="compositionally biased region" description="Basic and acidic residues" evidence="1">
    <location>
        <begin position="671"/>
        <end position="683"/>
    </location>
</feature>
<sequence>MEEHEEQHTVTTRSDTGEHEPQHNKPVRSKTKLNKEAHKLIGQPNAEDQEEQYEAMIRDIGKHEHWSEWLGQLNTEENKEQHQGTKRSDLEKHKEQYEVAALSDAEDTDGPCTLTLKHNAEENEGLISATVKTEVGDFEERCKMMAKLDAQEHTECSEITSILNTAEREEEFQATESSCMPPYGIESNEQQEGENDAKPEEKNVILTRTIWKNDEGSCQDSFADNTAFIKEAKETESSQSTKDDQSVEEYSEYHSLDTEISQDDLLFFHSANSSSYEYEAGTRVPAASTLVFELSDHSSASSQVVGRMVDRQNVAEPEGCSVHPCGKQHDRSVTGGDFCLSSDSSECLEIQQLYQQQSQCSSICFEDTIEVDDKFHADVEICSESYADKTFHFSILETKESGSDEKVFHSTIEDENVSQNDTNNDKISENEMEDAIESKNFELESKIFNKPTEVDQMSMENPEADEASDVGEAISPDVAQTDRVSHRIEQDFVEYIQLSLDYGDDNSFLDNFEEDKISHDIVDNNDGGIRKVVNDDIQDDKAPTVDHNVRLMGEQNSSDFVDSSSGSDEGDDKIRFSVIDNDKVSHIYAENEKLPQGLLKHGKEEDGNNDDGDAGDHASSYKEADDIKDIIVSYSDVADYKVSHCVTEVEKTPEVDLGDDKVAASQEDKDEERLSQDLIDGGKEPQPVTERNKIFKEASSENHEGGNRSFWQNVCYDTGPQYDNVCQTNVDNNERLQDDLDNNTCHESGKDVNAFCESSGLSYHHLQHDKMSHFDKSDFKIPGNEVNDDETHIDDAEEGRESENLDQDDNLSMDDRDDGKIYHRYIENDERYQDKHDDYKMLPNDEYFSMISKNNDKEDKKSCVSCFKIEKVCLNEENYYVIPSGDEDDDNLDDFDDDLLPHDGVSEISQHVDGGMIFHKDVKDDVIPQNLVMADTIFQGEGDDEKLQHGGGGHDNVQQDDMECGKVFHDILGDSVVFHTDIDGEGDGECDKVCKDGLEDEEIFHVIENDSAISHKDLEDAKVFHDDPENDRESYSYEKEIRLPKDDPVNKTYCSEADIDQIHQDGFEDRKESHTLADSSTKFIKDDTYVMVSHREEECQDYFEDGKESQNDVEYNAICNDDECEDNICHVDVAEDNICHVDDNRCKLDVAEDVCQDDVADDICQDDAADDICQYDLAEENICHDDVAEENMCQDDIAKDNICQDDIAEDNIGKIDVAEYNIWKIDVAKNNICHVDISEDICQIDEAEDNMCQDAVTEDTICQDDVADNICQDNVADDICQDDLAEENICHDDVAEDKICHVDVAENNICRVDISEDICQIDEAEDNICQDDVAEDNICHVGVVEDNIWQVDVAEDNMCQFDVAEDNICQVDVAEDNICQVDVAEDNMCQFDAAEDNICHVDVAEDNICQDDVAEDNMCQDAVTEDNICQDDVAEGNMCQDAVTEDNICQVDVAEDNICQVDVAEDNICQVDVAEDNICQDDVTEDMCQDAVTEDNICQVDVAEDNICQVDVTEDNICQVDVVEDNKEDISASCRNCDIVEEIKESQHHSPGKNRAIELEPRIELNITSEENQVSSSTPRHSAAESDKKANKIKFQADSDERSKNTFFQYFEEEACYKNEKVQACNLMADTTGRNKTIEIVSHNLVDKLENDGEKGKFLIHHDTENGTLPIDDVSGCTITNQQGPSIDMICRFEERTSAVVSYPLGSETKSTIFSMSDLSREEMDETSLPKSGEESNKDVYKIDVISRKRKSAEDQTRCHSTSAQCRLSVRCTRHKSPFESRRSKSASCWTGRSAKRSLSDIDCLDDVGVSLFGNWTMPGGEQKQGNACLQTEIATTSLQPSSSDGVVSDKDETENTSDLCMAVESILHCEINNAVQQFCIIHGDTEQIENLPLNSPMQSCLQIEDLKVKEVFNGESKTCCNKLDSALKTPYFERDSVCISSGSESGITNSVSEISSSLKSVSLSKAYESLCPSEKVSSEENEGHKFTCLDYLELSELKTFLNRNEIHSSTDAPELSLTGDAHCSTEPSIVPLSKQNEKSSDAVTLQDPSEKLEYSSKDSGFIGAMPGAASRSFGLTQLEPGAACAATTGRQIFLAAEDVNTECSIIDSENNYENFCTIHPEITKKVESDFAFDFDVQDSPSTETLHLSSQFQDSTLDPSHCEHDSEVSKSSQESSQPDVTEFEESNLSSEDGALEADVSSFDSTLLAPSSGNGKVKTSQTLKYCLLATARKSASSSLTLAKFPCLYASESSEDSCDGKGVGNVQGQSDTLGKRGNLHSPQAKQRTGVSPHETFRVNNFQLRGEDSESALPSTHLASPSFDKKHLCSIRARKDRYSSFFALSPISPSVHISKPRLAISQKHDERCGSFFLTSRDNQYASDTQIITGLPPKSQRKPVKKSMLPPLHLEEPASTSPSEKQCKQPQLSPQKLSSMELVQRVDKAETIAKSPDVDISCAGGDTSVTSSFSAQLESFYYTDSCESEGKERSQAAQWWETPTPHSKPALDQAAASECACQFLRARKNLQQFFSTPVAAKSKHVEDLSEGSDSELYKVSPISNEEAAGGTAAAYDISVQSQQDTSLQEGESVQACLMGMSGIEIFSDKKALPSKEITHHPSFKLSSQIHQEVEENLVPVSETGAENDLRISSICSVSLANKSPKKKVCFLLRDEIHQISKVPAASSGKTKLAIEMFPNVKEMYRPMFSTPLEALTEIKEKATICKTCPELIHDKDESQSLASYEYEPPLEINYDPFMASQGGLMLSRPPRLSVILEEELEGTSNGHLDYAASVSISSNEDSLHSSSTLDIADMRNAAIHNDVSGIGLNCSQLKIEENSSINPDYVSYPNGSLGKELTDISSLSFVGEYGAQSSQLSDKLSSKMAECPEMDGSINSTFDSNTSILECEKIKSLQLDHECLPESAIDCLKNTQDSLNTSSTAPSHETIYLDINVDIKGLESFDNLCTCASVDPLDTRLHKIQNQSPRNLSFPQILKSSTSEQWTGSAEQEMCTLSLREDLSNESMESEDKFKTQSACTQPIHDTSLHDIFEKLMQDCAQFMETPKKSSGIIADHSDCIGGVSQLDFGWSFDEASLEAEEAESVPQDVREPLLACKSLSDDEGNGDEPKVESQTGQIKTSSEIKSFLAHEHFDDFRSEIFSLVPLNVHEKVRDVCDDPAPAPSSHSSTAEGSYALPEFTDESNHMFHNDETDFESSCTEDNSQDESTFASMNKKYYTLQVTVEEENRDDVCSPSCVALENSDGRLSGSLQPDVDTSFIVEASMAELNNAFYAHNFAQEQISASPDYKTYENMEGMQSNVQNENDQDSGPFFDRLKDSGGKKVYCYKNYYFEGNNRTAGWLNAQHISVQDETSKSQGSDLMYAEDCAASPKVIDPLFRLDHVDIAKSNDVRQFSLIAGAQEGDLDSDDLDDYLENFSELDADFKSEICVRKHSSDSSASDPDILNHTASTISDPAVLNQLAGYTADTSDREDQVSSPQPTQPAPFECMYRREGNMPSPEEARDITSLASKGVSLNINGSATECPDFVKVPQDCTHANCEESYCSANNCSIILSLLDVSSSCSPDHPAFNEASVETDDGPEDLSINALVSEKENCGCKMQGIDAFKCVSEAQHNGKLRLRTSVDERGDRQKSTLNSGGKSDNHSSYGSLEINAAGLLGRESFCSSDNLFPDSEAEVCIVEREDLSSQSKDANDLERNKTGLQKARYHKFFIGNCDPDPSPGHVEQRRNGSKHRGEYEEDTMDVSEAVSEESSDDFIHSGVGCYETDCLCARENICTKDCKDARSINMYQDPQALLLRTSHLSSNLNIRNTNSSGKLSPEHRGIGIGAEAGIAVSEGGANFDLVAHTGRWERGRNSVNTSDLSDINNTADISMQNGADQNACTYQDDIAVTDSVGYLPSSPACSSQPDHVQPSSSPEEQPRGNACRHMCHMPQILSDVSGEAMLLNEQLSMLEASSVDAHSVSVDGAPEASQLDGDDNTTDRVVQFCLDDDIFEEEDEFMRSIVSKRRKATMQMSFGNLMGLPSALQKYLLFSFEDETDSYDLTKLLREIMQEARNLTDAERCSVFLIDKDTDELVAMVFDGITADDKE</sequence>
<feature type="region of interest" description="Disordered" evidence="1">
    <location>
        <begin position="3905"/>
        <end position="3929"/>
    </location>
</feature>
<feature type="region of interest" description="Disordered" evidence="1">
    <location>
        <begin position="3475"/>
        <end position="3510"/>
    </location>
</feature>
<comment type="caution">
    <text evidence="2">The sequence shown here is derived from an EMBL/GenBank/DDBJ whole genome shotgun (WGS) entry which is preliminary data.</text>
</comment>